<dbReference type="GO" id="GO:0005507">
    <property type="term" value="F:copper ion binding"/>
    <property type="evidence" value="ECO:0007669"/>
    <property type="project" value="InterPro"/>
</dbReference>
<dbReference type="PROSITE" id="PS00332">
    <property type="entry name" value="SOD_CU_ZN_2"/>
    <property type="match status" value="1"/>
</dbReference>
<feature type="domain" description="Superoxide dismutase copper/zinc binding" evidence="4">
    <location>
        <begin position="37"/>
        <end position="169"/>
    </location>
</feature>
<comment type="function">
    <text evidence="2">Destroys radicals which are normally produced within the cells and which are toxic to biological systems. May play a role in favoring mycobacterial survival in phagocytes.</text>
</comment>
<dbReference type="Proteomes" id="UP000181997">
    <property type="component" value="Unassembled WGS sequence"/>
</dbReference>
<dbReference type="Gene3D" id="2.60.40.200">
    <property type="entry name" value="Superoxide dismutase, copper/zinc binding domain"/>
    <property type="match status" value="1"/>
</dbReference>
<gene>
    <name evidence="5" type="ORF">GA0061094_3036</name>
</gene>
<dbReference type="EMBL" id="FMAU01000003">
    <property type="protein sequence ID" value="SCC19222.1"/>
    <property type="molecule type" value="Genomic_DNA"/>
</dbReference>
<accession>A0A0V8HGG3</accession>
<dbReference type="InterPro" id="IPR001424">
    <property type="entry name" value="SOD_Cu_Zn_dom"/>
</dbReference>
<dbReference type="AlphaFoldDB" id="A0A0V8HGG3"/>
<evidence type="ECO:0000256" key="3">
    <source>
        <dbReference type="RuleBase" id="RU000393"/>
    </source>
</evidence>
<name>A0A0V8HGG3_9BACI</name>
<organism evidence="5 6">
    <name type="scientific">[Bacillus] enclensis</name>
    <dbReference type="NCBI Taxonomy" id="1402860"/>
    <lineage>
        <taxon>Bacteria</taxon>
        <taxon>Bacillati</taxon>
        <taxon>Bacillota</taxon>
        <taxon>Bacilli</taxon>
        <taxon>Bacillales</taxon>
        <taxon>Bacillaceae</taxon>
        <taxon>Rossellomorea</taxon>
    </lineage>
</organism>
<evidence type="ECO:0000259" key="4">
    <source>
        <dbReference type="Pfam" id="PF00080"/>
    </source>
</evidence>
<proteinExistence type="inferred from homology"/>
<dbReference type="RefSeq" id="WP_058299063.1">
    <property type="nucleotide sequence ID" value="NZ_FMAU01000003.1"/>
</dbReference>
<dbReference type="GO" id="GO:0004784">
    <property type="term" value="F:superoxide dismutase activity"/>
    <property type="evidence" value="ECO:0007669"/>
    <property type="project" value="UniProtKB-EC"/>
</dbReference>
<keyword evidence="6" id="KW-1185">Reference proteome</keyword>
<evidence type="ECO:0000313" key="6">
    <source>
        <dbReference type="Proteomes" id="UP000181997"/>
    </source>
</evidence>
<keyword evidence="3" id="KW-0862">Zinc</keyword>
<evidence type="ECO:0000256" key="1">
    <source>
        <dbReference type="ARBA" id="ARBA00010457"/>
    </source>
</evidence>
<keyword evidence="3" id="KW-0186">Copper</keyword>
<keyword evidence="3" id="KW-0560">Oxidoreductase</keyword>
<comment type="cofactor">
    <cofactor evidence="3">
        <name>Cu cation</name>
        <dbReference type="ChEBI" id="CHEBI:23378"/>
    </cofactor>
    <text evidence="3">Binds 1 copper ion per subunit.</text>
</comment>
<dbReference type="SUPFAM" id="SSF49329">
    <property type="entry name" value="Cu,Zn superoxide dismutase-like"/>
    <property type="match status" value="1"/>
</dbReference>
<dbReference type="EC" id="1.15.1.1" evidence="3"/>
<dbReference type="InterPro" id="IPR018152">
    <property type="entry name" value="SOD_Cu/Zn_BS"/>
</dbReference>
<comment type="cofactor">
    <cofactor evidence="3">
        <name>Zn(2+)</name>
        <dbReference type="ChEBI" id="CHEBI:29105"/>
    </cofactor>
    <text evidence="3">Binds 1 zinc ion per subunit.</text>
</comment>
<evidence type="ECO:0000256" key="2">
    <source>
        <dbReference type="ARBA" id="ARBA00024900"/>
    </source>
</evidence>
<comment type="similarity">
    <text evidence="1 3">Belongs to the Cu-Zn superoxide dismutase family.</text>
</comment>
<sequence>MNYYQYGYPAYSYYPYRNIPEMAYAMIQGGPLAPKINGYVFFREVPNGVEVFIEVHGLPQYQQGSGDKKPVGPHGFHLHEKGVCEIGDKSDPFQSAGGHWNPDKQPHGNHAGDFPVLFSNDGYSKMSFFTNRFRVEDVIGKGVIIHQNPDDYQSQPSGDAGKRLACGVIMKYGM</sequence>
<dbReference type="InterPro" id="IPR024134">
    <property type="entry name" value="SOD_Cu/Zn_/chaperone"/>
</dbReference>
<dbReference type="PANTHER" id="PTHR10003">
    <property type="entry name" value="SUPEROXIDE DISMUTASE CU-ZN -RELATED"/>
    <property type="match status" value="1"/>
</dbReference>
<keyword evidence="3" id="KW-0479">Metal-binding</keyword>
<dbReference type="Pfam" id="PF00080">
    <property type="entry name" value="Sod_Cu"/>
    <property type="match status" value="1"/>
</dbReference>
<comment type="catalytic activity">
    <reaction evidence="3">
        <text>2 superoxide + 2 H(+) = H2O2 + O2</text>
        <dbReference type="Rhea" id="RHEA:20696"/>
        <dbReference type="ChEBI" id="CHEBI:15378"/>
        <dbReference type="ChEBI" id="CHEBI:15379"/>
        <dbReference type="ChEBI" id="CHEBI:16240"/>
        <dbReference type="ChEBI" id="CHEBI:18421"/>
        <dbReference type="EC" id="1.15.1.1"/>
    </reaction>
</comment>
<dbReference type="InterPro" id="IPR036423">
    <property type="entry name" value="SOD-like_Cu/Zn_dom_sf"/>
</dbReference>
<dbReference type="OrthoDB" id="9792957at2"/>
<dbReference type="CDD" id="cd00305">
    <property type="entry name" value="Cu-Zn_Superoxide_Dismutase"/>
    <property type="match status" value="1"/>
</dbReference>
<evidence type="ECO:0000313" key="5">
    <source>
        <dbReference type="EMBL" id="SCC19222.1"/>
    </source>
</evidence>
<reference evidence="6" key="1">
    <citation type="submission" date="2016-08" db="EMBL/GenBank/DDBJ databases">
        <authorList>
            <person name="Varghese N."/>
            <person name="Submissions Spin"/>
        </authorList>
    </citation>
    <scope>NUCLEOTIDE SEQUENCE [LARGE SCALE GENOMIC DNA]</scope>
    <source>
        <strain evidence="6">SGD-1123</strain>
    </source>
</reference>
<protein>
    <recommendedName>
        <fullName evidence="3">Superoxide dismutase [Cu-Zn]</fullName>
        <ecNumber evidence="3">1.15.1.1</ecNumber>
    </recommendedName>
</protein>